<keyword evidence="1" id="KW-0812">Transmembrane</keyword>
<evidence type="ECO:0000256" key="1">
    <source>
        <dbReference type="SAM" id="Phobius"/>
    </source>
</evidence>
<dbReference type="EMBL" id="BAABBN010000007">
    <property type="protein sequence ID" value="GAA3932063.1"/>
    <property type="molecule type" value="Genomic_DNA"/>
</dbReference>
<proteinExistence type="predicted"/>
<evidence type="ECO:0000313" key="3">
    <source>
        <dbReference type="Proteomes" id="UP001501565"/>
    </source>
</evidence>
<dbReference type="RefSeq" id="WP_344799486.1">
    <property type="nucleotide sequence ID" value="NZ_BAABBN010000007.1"/>
</dbReference>
<keyword evidence="1" id="KW-1133">Transmembrane helix</keyword>
<organism evidence="2 3">
    <name type="scientific">Litoribacillus peritrichatus</name>
    <dbReference type="NCBI Taxonomy" id="718191"/>
    <lineage>
        <taxon>Bacteria</taxon>
        <taxon>Pseudomonadati</taxon>
        <taxon>Pseudomonadota</taxon>
        <taxon>Gammaproteobacteria</taxon>
        <taxon>Oceanospirillales</taxon>
        <taxon>Oceanospirillaceae</taxon>
        <taxon>Litoribacillus</taxon>
    </lineage>
</organism>
<evidence type="ECO:0000313" key="2">
    <source>
        <dbReference type="EMBL" id="GAA3932063.1"/>
    </source>
</evidence>
<keyword evidence="1" id="KW-0472">Membrane</keyword>
<comment type="caution">
    <text evidence="2">The sequence shown here is derived from an EMBL/GenBank/DDBJ whole genome shotgun (WGS) entry which is preliminary data.</text>
</comment>
<keyword evidence="3" id="KW-1185">Reference proteome</keyword>
<feature type="transmembrane region" description="Helical" evidence="1">
    <location>
        <begin position="7"/>
        <end position="31"/>
    </location>
</feature>
<sequence length="146" mass="16646">MFTLIRITNALMVSAGMAFIILIAGCAGTVYQPYDGSLGYQESYDSKDRLVITYIATDSTDWFTIGTFVDKRIAERKAENSCVDYQMVRDVQSEQKVTIQRQQDAQYTTILGMNAEWSVQTHERIDLEIPAMVRVYKRILKPIAQC</sequence>
<protein>
    <recommendedName>
        <fullName evidence="4">Lipoprotein</fullName>
    </recommendedName>
</protein>
<dbReference type="Proteomes" id="UP001501565">
    <property type="component" value="Unassembled WGS sequence"/>
</dbReference>
<dbReference type="PROSITE" id="PS51257">
    <property type="entry name" value="PROKAR_LIPOPROTEIN"/>
    <property type="match status" value="1"/>
</dbReference>
<accession>A0ABP7MZ17</accession>
<reference evidence="3" key="1">
    <citation type="journal article" date="2019" name="Int. J. Syst. Evol. Microbiol.">
        <title>The Global Catalogue of Microorganisms (GCM) 10K type strain sequencing project: providing services to taxonomists for standard genome sequencing and annotation.</title>
        <authorList>
            <consortium name="The Broad Institute Genomics Platform"/>
            <consortium name="The Broad Institute Genome Sequencing Center for Infectious Disease"/>
            <person name="Wu L."/>
            <person name="Ma J."/>
        </authorList>
    </citation>
    <scope>NUCLEOTIDE SEQUENCE [LARGE SCALE GENOMIC DNA]</scope>
    <source>
        <strain evidence="3">JCM 17551</strain>
    </source>
</reference>
<evidence type="ECO:0008006" key="4">
    <source>
        <dbReference type="Google" id="ProtNLM"/>
    </source>
</evidence>
<gene>
    <name evidence="2" type="ORF">GCM10022277_31150</name>
</gene>
<name>A0ABP7MZ17_9GAMM</name>